<feature type="signal peptide" evidence="8">
    <location>
        <begin position="1"/>
        <end position="18"/>
    </location>
</feature>
<evidence type="ECO:0000313" key="11">
    <source>
        <dbReference type="Proteomes" id="UP000187609"/>
    </source>
</evidence>
<evidence type="ECO:0000256" key="7">
    <source>
        <dbReference type="SAM" id="MobiDB-lite"/>
    </source>
</evidence>
<dbReference type="GO" id="GO:0003677">
    <property type="term" value="F:DNA binding"/>
    <property type="evidence" value="ECO:0007669"/>
    <property type="project" value="InterPro"/>
</dbReference>
<dbReference type="PANTHER" id="PTHR31973">
    <property type="entry name" value="POLYPROTEIN, PUTATIVE-RELATED"/>
    <property type="match status" value="1"/>
</dbReference>
<dbReference type="Gramene" id="OIT28675">
    <property type="protein sequence ID" value="OIT28675"/>
    <property type="gene ID" value="A4A49_41426"/>
</dbReference>
<feature type="compositionally biased region" description="Low complexity" evidence="7">
    <location>
        <begin position="522"/>
        <end position="546"/>
    </location>
</feature>
<evidence type="ECO:0000256" key="6">
    <source>
        <dbReference type="PROSITE-ProRule" id="PRU00325"/>
    </source>
</evidence>
<keyword evidence="4" id="KW-0862">Zinc</keyword>
<comment type="subcellular location">
    <subcellularLocation>
        <location evidence="1">Nucleus</location>
    </subcellularLocation>
</comment>
<evidence type="ECO:0000256" key="5">
    <source>
        <dbReference type="ARBA" id="ARBA00023242"/>
    </source>
</evidence>
<evidence type="ECO:0000313" key="10">
    <source>
        <dbReference type="EMBL" id="OIT28675.1"/>
    </source>
</evidence>
<dbReference type="GO" id="GO:0005634">
    <property type="term" value="C:nucleus"/>
    <property type="evidence" value="ECO:0007669"/>
    <property type="project" value="UniProtKB-SubCell"/>
</dbReference>
<dbReference type="Proteomes" id="UP000187609">
    <property type="component" value="Unassembled WGS sequence"/>
</dbReference>
<feature type="chain" id="PRO_5016374490" description="SWIM-type domain-containing protein" evidence="8">
    <location>
        <begin position="19"/>
        <end position="744"/>
    </location>
</feature>
<feature type="region of interest" description="Disordered" evidence="7">
    <location>
        <begin position="420"/>
        <end position="587"/>
    </location>
</feature>
<dbReference type="PROSITE" id="PS00354">
    <property type="entry name" value="HMGI_Y"/>
    <property type="match status" value="1"/>
</dbReference>
<evidence type="ECO:0000256" key="3">
    <source>
        <dbReference type="ARBA" id="ARBA00022771"/>
    </source>
</evidence>
<sequence length="744" mass="80196">MGVFIFVTLRLFHGGVLEVESGEPRYVGGVMTEYVNVDVDTLSYFELVDYIKELGYSSSCTFTVRPPNCGIIENINNDRELSRIAQFLQNGAFLEVYVQHMGVVEPGSAFNKGDETIEASASQNIEVGEEALNGAAATSPTPTDPAAPPVASPLDPDPDSSSTEEESDKSSEDSSSDEDSDFFSDGIEDYGSDIHEEFIEFRAERKSFQRRKRKERAPADPKNVPCAARHKTIITTLEEIRVKMMTRIATLREFANTWSCNISPMALKVLEENIEKSMRCTLFFNGETGYQVKEGTNQHTVCLRNNTCSCRAWMLKGIPCPHAIAAMYYKGYEPADYVDNCYMKETYLMTYSHFLQPLNNMEMWPASTNPPVAPPVVKSMPGRPKKVRRKEATETKKCGKLLKTGLVMRCSICKGVGHNKRGCHKSATDPLGSRTAFAPSNITSTAADASGSGRNRGRPKKPRNVEDEPAAKRGRGRPRKSTSTAPNASIAAEFSSSITSTAPIATSAAASRGRGRGRGREGPNATSAAPNATSAAPNATSAAASRGRGRGRGREGPNATSAAPNATSAAASRGRGRGGSWNATHSQPNTSAAYHSLASWFECSARNTSSSPNASAVPNASTATLNRGRGKGVENTKQFKRPRVMGMGVFQAENGFKTLNPGMASSRIVATPSTRIEPTGPTMITMSADVTGDIGFKPSSGLKWKGKPAITTRRLQEIRGQHRIQTRTGGSNNLSQNSSSAHPQ</sequence>
<evidence type="ECO:0000256" key="8">
    <source>
        <dbReference type="SAM" id="SignalP"/>
    </source>
</evidence>
<feature type="compositionally biased region" description="Pro residues" evidence="7">
    <location>
        <begin position="142"/>
        <end position="151"/>
    </location>
</feature>
<dbReference type="Pfam" id="PF26130">
    <property type="entry name" value="PB1-like"/>
    <property type="match status" value="1"/>
</dbReference>
<dbReference type="EMBL" id="MJEQ01001986">
    <property type="protein sequence ID" value="OIT28675.1"/>
    <property type="molecule type" value="Genomic_DNA"/>
</dbReference>
<keyword evidence="5" id="KW-0539">Nucleus</keyword>
<dbReference type="PANTHER" id="PTHR31973:SF197">
    <property type="entry name" value="SWIM-TYPE DOMAIN-CONTAINING PROTEIN"/>
    <property type="match status" value="1"/>
</dbReference>
<feature type="compositionally biased region" description="Low complexity" evidence="7">
    <location>
        <begin position="607"/>
        <end position="624"/>
    </location>
</feature>
<feature type="domain" description="SWIM-type" evidence="9">
    <location>
        <begin position="290"/>
        <end position="331"/>
    </location>
</feature>
<keyword evidence="2" id="KW-0479">Metal-binding</keyword>
<evidence type="ECO:0000256" key="2">
    <source>
        <dbReference type="ARBA" id="ARBA00022723"/>
    </source>
</evidence>
<dbReference type="Pfam" id="PF04434">
    <property type="entry name" value="SWIM"/>
    <property type="match status" value="1"/>
</dbReference>
<dbReference type="GO" id="GO:0006355">
    <property type="term" value="P:regulation of DNA-templated transcription"/>
    <property type="evidence" value="ECO:0007669"/>
    <property type="project" value="InterPro"/>
</dbReference>
<feature type="compositionally biased region" description="Polar residues" evidence="7">
    <location>
        <begin position="438"/>
        <end position="447"/>
    </location>
</feature>
<evidence type="ECO:0000256" key="1">
    <source>
        <dbReference type="ARBA" id="ARBA00004123"/>
    </source>
</evidence>
<keyword evidence="8" id="KW-0732">Signal</keyword>
<comment type="caution">
    <text evidence="10">The sequence shown here is derived from an EMBL/GenBank/DDBJ whole genome shotgun (WGS) entry which is preliminary data.</text>
</comment>
<feature type="compositionally biased region" description="Acidic residues" evidence="7">
    <location>
        <begin position="174"/>
        <end position="187"/>
    </location>
</feature>
<feature type="compositionally biased region" description="Acidic residues" evidence="7">
    <location>
        <begin position="156"/>
        <end position="167"/>
    </location>
</feature>
<dbReference type="PROSITE" id="PS50966">
    <property type="entry name" value="ZF_SWIM"/>
    <property type="match status" value="1"/>
</dbReference>
<dbReference type="InterPro" id="IPR006564">
    <property type="entry name" value="Znf_PMZ"/>
</dbReference>
<feature type="compositionally biased region" description="Low complexity" evidence="7">
    <location>
        <begin position="495"/>
        <end position="512"/>
    </location>
</feature>
<evidence type="ECO:0000259" key="9">
    <source>
        <dbReference type="PROSITE" id="PS50966"/>
    </source>
</evidence>
<dbReference type="AlphaFoldDB" id="A0A314KH74"/>
<dbReference type="InterPro" id="IPR000637">
    <property type="entry name" value="HMGI/Y_DNA-bd_CS"/>
</dbReference>
<reference evidence="10" key="1">
    <citation type="submission" date="2016-11" db="EMBL/GenBank/DDBJ databases">
        <title>The genome of Nicotiana attenuata.</title>
        <authorList>
            <person name="Xu S."/>
            <person name="Brockmoeller T."/>
            <person name="Gaquerel E."/>
            <person name="Navarro A."/>
            <person name="Kuhl H."/>
            <person name="Gase K."/>
            <person name="Ling Z."/>
            <person name="Zhou W."/>
            <person name="Kreitzer C."/>
            <person name="Stanke M."/>
            <person name="Tang H."/>
            <person name="Lyons E."/>
            <person name="Pandey P."/>
            <person name="Pandey S.P."/>
            <person name="Timmermann B."/>
            <person name="Baldwin I.T."/>
        </authorList>
    </citation>
    <scope>NUCLEOTIDE SEQUENCE [LARGE SCALE GENOMIC DNA]</scope>
    <source>
        <strain evidence="10">UT</strain>
    </source>
</reference>
<evidence type="ECO:0000256" key="4">
    <source>
        <dbReference type="ARBA" id="ARBA00022833"/>
    </source>
</evidence>
<keyword evidence="11" id="KW-1185">Reference proteome</keyword>
<dbReference type="InterPro" id="IPR007527">
    <property type="entry name" value="Znf_SWIM"/>
</dbReference>
<proteinExistence type="predicted"/>
<name>A0A314KH74_NICAT</name>
<gene>
    <name evidence="10" type="ORF">A4A49_41426</name>
</gene>
<protein>
    <recommendedName>
        <fullName evidence="9">SWIM-type domain-containing protein</fullName>
    </recommendedName>
</protein>
<feature type="region of interest" description="Disordered" evidence="7">
    <location>
        <begin position="374"/>
        <end position="395"/>
    </location>
</feature>
<dbReference type="GO" id="GO:0008270">
    <property type="term" value="F:zinc ion binding"/>
    <property type="evidence" value="ECO:0007669"/>
    <property type="project" value="UniProtKB-KW"/>
</dbReference>
<dbReference type="SMART" id="SM00575">
    <property type="entry name" value="ZnF_PMZ"/>
    <property type="match status" value="1"/>
</dbReference>
<accession>A0A314KH74</accession>
<dbReference type="PRINTS" id="PR00929">
    <property type="entry name" value="ATHOOK"/>
</dbReference>
<feature type="region of interest" description="Disordered" evidence="7">
    <location>
        <begin position="135"/>
        <end position="187"/>
    </location>
</feature>
<feature type="region of interest" description="Disordered" evidence="7">
    <location>
        <begin position="606"/>
        <end position="633"/>
    </location>
</feature>
<feature type="compositionally biased region" description="Low complexity" evidence="7">
    <location>
        <begin position="556"/>
        <end position="573"/>
    </location>
</feature>
<keyword evidence="3 6" id="KW-0863">Zinc-finger</keyword>
<feature type="compositionally biased region" description="Low complexity" evidence="7">
    <location>
        <begin position="731"/>
        <end position="744"/>
    </location>
</feature>
<feature type="region of interest" description="Disordered" evidence="7">
    <location>
        <begin position="714"/>
        <end position="744"/>
    </location>
</feature>
<dbReference type="InterPro" id="IPR058594">
    <property type="entry name" value="PB1-like_dom_pln"/>
</dbReference>
<organism evidence="10 11">
    <name type="scientific">Nicotiana attenuata</name>
    <name type="common">Coyote tobacco</name>
    <dbReference type="NCBI Taxonomy" id="49451"/>
    <lineage>
        <taxon>Eukaryota</taxon>
        <taxon>Viridiplantae</taxon>
        <taxon>Streptophyta</taxon>
        <taxon>Embryophyta</taxon>
        <taxon>Tracheophyta</taxon>
        <taxon>Spermatophyta</taxon>
        <taxon>Magnoliopsida</taxon>
        <taxon>eudicotyledons</taxon>
        <taxon>Gunneridae</taxon>
        <taxon>Pentapetalae</taxon>
        <taxon>asterids</taxon>
        <taxon>lamiids</taxon>
        <taxon>Solanales</taxon>
        <taxon>Solanaceae</taxon>
        <taxon>Nicotianoideae</taxon>
        <taxon>Nicotianeae</taxon>
        <taxon>Nicotiana</taxon>
    </lineage>
</organism>
<dbReference type="InterPro" id="IPR017956">
    <property type="entry name" value="AT_hook_DNA-bd_motif"/>
</dbReference>